<feature type="domain" description="DUF3592" evidence="2">
    <location>
        <begin position="52"/>
        <end position="117"/>
    </location>
</feature>
<keyword evidence="1" id="KW-1133">Transmembrane helix</keyword>
<gene>
    <name evidence="3" type="ORF">EGT74_05340</name>
</gene>
<dbReference type="InterPro" id="IPR021994">
    <property type="entry name" value="DUF3592"/>
</dbReference>
<keyword evidence="1" id="KW-0812">Transmembrane</keyword>
<dbReference type="Proteomes" id="UP000278351">
    <property type="component" value="Unassembled WGS sequence"/>
</dbReference>
<accession>A0A3N4QAB5</accession>
<keyword evidence="4" id="KW-1185">Reference proteome</keyword>
<name>A0A3N4QAB5_9BACT</name>
<protein>
    <submittedName>
        <fullName evidence="3">DUF3592 domain-containing protein</fullName>
    </submittedName>
</protein>
<evidence type="ECO:0000259" key="2">
    <source>
        <dbReference type="Pfam" id="PF12158"/>
    </source>
</evidence>
<dbReference type="Pfam" id="PF12158">
    <property type="entry name" value="DUF3592"/>
    <property type="match status" value="1"/>
</dbReference>
<evidence type="ECO:0000313" key="3">
    <source>
        <dbReference type="EMBL" id="RPE12967.1"/>
    </source>
</evidence>
<dbReference type="EMBL" id="RPDH01000001">
    <property type="protein sequence ID" value="RPE12967.1"/>
    <property type="molecule type" value="Genomic_DNA"/>
</dbReference>
<organism evidence="3 4">
    <name type="scientific">Chitinophaga lutea</name>
    <dbReference type="NCBI Taxonomy" id="2488634"/>
    <lineage>
        <taxon>Bacteria</taxon>
        <taxon>Pseudomonadati</taxon>
        <taxon>Bacteroidota</taxon>
        <taxon>Chitinophagia</taxon>
        <taxon>Chitinophagales</taxon>
        <taxon>Chitinophagaceae</taxon>
        <taxon>Chitinophaga</taxon>
    </lineage>
</organism>
<feature type="transmembrane region" description="Helical" evidence="1">
    <location>
        <begin position="16"/>
        <end position="37"/>
    </location>
</feature>
<dbReference type="AlphaFoldDB" id="A0A3N4QAB5"/>
<sequence>MLNVLSPSPFTVQPVLMGYNTALIAGILLLVASCFTLNHSLTLLRSGEKAVGTVIMLEKSTDTDNESVTPIFRFTTRSNEEYTFGHIVSTDPPAWDIGEKGTIIYDPANPSQAKLLTYFSVFSETIFCVAFALPLIVFGGGSYIARYIFRVTAGKGERMAVV</sequence>
<evidence type="ECO:0000256" key="1">
    <source>
        <dbReference type="SAM" id="Phobius"/>
    </source>
</evidence>
<keyword evidence="1" id="KW-0472">Membrane</keyword>
<reference evidence="3 4" key="1">
    <citation type="submission" date="2018-11" db="EMBL/GenBank/DDBJ databases">
        <title>Chitinophaga lutea sp.nov., isolate from arsenic contaminated soil.</title>
        <authorList>
            <person name="Zong Y."/>
        </authorList>
    </citation>
    <scope>NUCLEOTIDE SEQUENCE [LARGE SCALE GENOMIC DNA]</scope>
    <source>
        <strain evidence="3 4">ZY74</strain>
    </source>
</reference>
<evidence type="ECO:0000313" key="4">
    <source>
        <dbReference type="Proteomes" id="UP000278351"/>
    </source>
</evidence>
<feature type="transmembrane region" description="Helical" evidence="1">
    <location>
        <begin position="126"/>
        <end position="149"/>
    </location>
</feature>
<comment type="caution">
    <text evidence="3">The sequence shown here is derived from an EMBL/GenBank/DDBJ whole genome shotgun (WGS) entry which is preliminary data.</text>
</comment>
<proteinExistence type="predicted"/>